<name>W0EZ48_9BACT</name>
<dbReference type="KEGG" id="nso:NIASO_03245"/>
<gene>
    <name evidence="1" type="ORF">NIASO_03245</name>
</gene>
<dbReference type="Pfam" id="PF14539">
    <property type="entry name" value="DUF4442"/>
    <property type="match status" value="1"/>
</dbReference>
<dbReference type="OrthoDB" id="9153186at2"/>
<dbReference type="Proteomes" id="UP000003586">
    <property type="component" value="Chromosome"/>
</dbReference>
<dbReference type="SUPFAM" id="SSF54637">
    <property type="entry name" value="Thioesterase/thiol ester dehydrase-isomerase"/>
    <property type="match status" value="1"/>
</dbReference>
<reference evidence="1 2" key="1">
    <citation type="submission" date="2013-12" db="EMBL/GenBank/DDBJ databases">
        <authorList>
            <consortium name="DOE Joint Genome Institute"/>
            <person name="Eisen J."/>
            <person name="Huntemann M."/>
            <person name="Han J."/>
            <person name="Chen A."/>
            <person name="Kyrpides N."/>
            <person name="Mavromatis K."/>
            <person name="Markowitz V."/>
            <person name="Palaniappan K."/>
            <person name="Ivanova N."/>
            <person name="Schaumberg A."/>
            <person name="Pati A."/>
            <person name="Liolios K."/>
            <person name="Nordberg H.P."/>
            <person name="Cantor M.N."/>
            <person name="Hua S.X."/>
            <person name="Woyke T."/>
        </authorList>
    </citation>
    <scope>NUCLEOTIDE SEQUENCE [LARGE SCALE GENOMIC DNA]</scope>
    <source>
        <strain evidence="2">DSM 19437</strain>
    </source>
</reference>
<organism evidence="1 2">
    <name type="scientific">Niabella soli DSM 19437</name>
    <dbReference type="NCBI Taxonomy" id="929713"/>
    <lineage>
        <taxon>Bacteria</taxon>
        <taxon>Pseudomonadati</taxon>
        <taxon>Bacteroidota</taxon>
        <taxon>Chitinophagia</taxon>
        <taxon>Chitinophagales</taxon>
        <taxon>Chitinophagaceae</taxon>
        <taxon>Niabella</taxon>
    </lineage>
</organism>
<dbReference type="HOGENOM" id="CLU_137926_0_0_10"/>
<evidence type="ECO:0000313" key="1">
    <source>
        <dbReference type="EMBL" id="AHF14469.1"/>
    </source>
</evidence>
<dbReference type="Gene3D" id="3.10.129.10">
    <property type="entry name" value="Hotdog Thioesterase"/>
    <property type="match status" value="1"/>
</dbReference>
<sequence>MTSTWFIKTVKHPLRFRLFLFSKLPLALLAGLRIREMTEQRCVVSVPYKWLNKNPFRSAYFAVLAMAAELSTGILSMARVMDQPVRVALLVVKIEGEFFKKATTRTYFTCNDGAALSAIIKKAVAEKQPQQFTATSYGVNAAGEAIATFRITWSFKAKGSLNV</sequence>
<keyword evidence="2" id="KW-1185">Reference proteome</keyword>
<protein>
    <submittedName>
        <fullName evidence="1">Thioesterase</fullName>
    </submittedName>
</protein>
<proteinExistence type="predicted"/>
<accession>W0EZ48</accession>
<dbReference type="AlphaFoldDB" id="W0EZ48"/>
<dbReference type="InterPro" id="IPR027961">
    <property type="entry name" value="DUF4442"/>
</dbReference>
<dbReference type="eggNOG" id="COG2050">
    <property type="taxonomic scope" value="Bacteria"/>
</dbReference>
<evidence type="ECO:0000313" key="2">
    <source>
        <dbReference type="Proteomes" id="UP000003586"/>
    </source>
</evidence>
<dbReference type="InterPro" id="IPR029069">
    <property type="entry name" value="HotDog_dom_sf"/>
</dbReference>
<dbReference type="EMBL" id="CP007035">
    <property type="protein sequence ID" value="AHF14469.1"/>
    <property type="molecule type" value="Genomic_DNA"/>
</dbReference>
<dbReference type="STRING" id="929713.NIASO_03245"/>
<dbReference type="RefSeq" id="WP_008583621.1">
    <property type="nucleotide sequence ID" value="NZ_CP007035.1"/>
</dbReference>